<dbReference type="InterPro" id="IPR009056">
    <property type="entry name" value="Cyt_c-like_dom"/>
</dbReference>
<protein>
    <submittedName>
        <fullName evidence="8">Cytochrome c4</fullName>
    </submittedName>
</protein>
<dbReference type="OrthoDB" id="9773456at2"/>
<gene>
    <name evidence="8" type="ORF">CBP31_09165</name>
</gene>
<dbReference type="GO" id="GO:0009055">
    <property type="term" value="F:electron transfer activity"/>
    <property type="evidence" value="ECO:0007669"/>
    <property type="project" value="InterPro"/>
</dbReference>
<accession>A0A1Y0D644</accession>
<evidence type="ECO:0000256" key="3">
    <source>
        <dbReference type="ARBA" id="ARBA00023004"/>
    </source>
</evidence>
<dbReference type="GO" id="GO:0020037">
    <property type="term" value="F:heme binding"/>
    <property type="evidence" value="ECO:0007669"/>
    <property type="project" value="InterPro"/>
</dbReference>
<feature type="domain" description="Cytochrome c" evidence="7">
    <location>
        <begin position="112"/>
        <end position="202"/>
    </location>
</feature>
<feature type="binding site" description="axial binding residue" evidence="5">
    <location>
        <position position="179"/>
    </location>
    <ligand>
        <name>heme c</name>
        <dbReference type="ChEBI" id="CHEBI:61717"/>
        <label>2</label>
    </ligand>
    <ligandPart>
        <name>Fe</name>
        <dbReference type="ChEBI" id="CHEBI:18248"/>
    </ligandPart>
</feature>
<proteinExistence type="predicted"/>
<feature type="binding site" description="covalent" evidence="4">
    <location>
        <position position="29"/>
    </location>
    <ligand>
        <name>heme c</name>
        <dbReference type="ChEBI" id="CHEBI:61717"/>
        <label>1</label>
    </ligand>
</feature>
<feature type="domain" description="Cytochrome c" evidence="7">
    <location>
        <begin position="1"/>
        <end position="95"/>
    </location>
</feature>
<keyword evidence="2 5" id="KW-0479">Metal-binding</keyword>
<evidence type="ECO:0000256" key="5">
    <source>
        <dbReference type="PIRSR" id="PIRSR000005-2"/>
    </source>
</evidence>
<dbReference type="InterPro" id="IPR050597">
    <property type="entry name" value="Cytochrome_c_Oxidase_Subunit"/>
</dbReference>
<reference evidence="8 9" key="1">
    <citation type="journal article" date="2014" name="Int. J. Syst. Evol. Microbiol.">
        <title>Oceanisphaera profunda sp. nov., a marine bacterium isolated from deep-sea sediment, and emended description of the genus Oceanisphaera.</title>
        <authorList>
            <person name="Xu Z."/>
            <person name="Zhang X.Y."/>
            <person name="Su H.N."/>
            <person name="Yu Z.C."/>
            <person name="Liu C."/>
            <person name="Li H."/>
            <person name="Chen X.L."/>
            <person name="Song X.Y."/>
            <person name="Xie B.B."/>
            <person name="Qin Q.L."/>
            <person name="Zhou B.C."/>
            <person name="Shi M."/>
            <person name="Huang Y."/>
            <person name="Zhang Y.Z."/>
        </authorList>
    </citation>
    <scope>NUCLEOTIDE SEQUENCE [LARGE SCALE GENOMIC DNA]</scope>
    <source>
        <strain evidence="8 9">SM1222</strain>
    </source>
</reference>
<dbReference type="GO" id="GO:0005506">
    <property type="term" value="F:iron ion binding"/>
    <property type="evidence" value="ECO:0007669"/>
    <property type="project" value="InterPro"/>
</dbReference>
<feature type="binding site" description="axial binding residue" evidence="5">
    <location>
        <position position="137"/>
    </location>
    <ligand>
        <name>heme c</name>
        <dbReference type="ChEBI" id="CHEBI:61717"/>
        <label>2</label>
    </ligand>
    <ligandPart>
        <name>Fe</name>
        <dbReference type="ChEBI" id="CHEBI:18248"/>
    </ligandPart>
</feature>
<keyword evidence="3 5" id="KW-0408">Iron</keyword>
<dbReference type="PIRSF" id="PIRSF000005">
    <property type="entry name" value="Cytochrome_c4"/>
    <property type="match status" value="1"/>
</dbReference>
<evidence type="ECO:0000256" key="1">
    <source>
        <dbReference type="ARBA" id="ARBA00022617"/>
    </source>
</evidence>
<dbReference type="SUPFAM" id="SSF46626">
    <property type="entry name" value="Cytochrome c"/>
    <property type="match status" value="2"/>
</dbReference>
<comment type="PTM">
    <text evidence="4">Binds 2 heme c groups covalently per subunit.</text>
</comment>
<dbReference type="RefSeq" id="WP_087036575.1">
    <property type="nucleotide sequence ID" value="NZ_CP021377.1"/>
</dbReference>
<keyword evidence="6" id="KW-0732">Signal</keyword>
<dbReference type="PANTHER" id="PTHR33751">
    <property type="entry name" value="CBB3-TYPE CYTOCHROME C OXIDASE SUBUNIT FIXP"/>
    <property type="match status" value="1"/>
</dbReference>
<dbReference type="InterPro" id="IPR036909">
    <property type="entry name" value="Cyt_c-like_dom_sf"/>
</dbReference>
<dbReference type="Pfam" id="PF00034">
    <property type="entry name" value="Cytochrom_C"/>
    <property type="match status" value="2"/>
</dbReference>
<dbReference type="AlphaFoldDB" id="A0A1Y0D644"/>
<feature type="binding site" description="covalent" evidence="4">
    <location>
        <position position="32"/>
    </location>
    <ligand>
        <name>heme c</name>
        <dbReference type="ChEBI" id="CHEBI:61717"/>
        <label>1</label>
    </ligand>
</feature>
<dbReference type="Gene3D" id="1.10.760.10">
    <property type="entry name" value="Cytochrome c-like domain"/>
    <property type="match status" value="2"/>
</dbReference>
<dbReference type="InterPro" id="IPR024167">
    <property type="entry name" value="Cytochrome_c4-like"/>
</dbReference>
<feature type="signal peptide" evidence="6">
    <location>
        <begin position="1"/>
        <end position="20"/>
    </location>
</feature>
<evidence type="ECO:0000256" key="6">
    <source>
        <dbReference type="SAM" id="SignalP"/>
    </source>
</evidence>
<feature type="chain" id="PRO_5012214480" evidence="6">
    <location>
        <begin position="21"/>
        <end position="204"/>
    </location>
</feature>
<evidence type="ECO:0000256" key="4">
    <source>
        <dbReference type="PIRSR" id="PIRSR000005-1"/>
    </source>
</evidence>
<evidence type="ECO:0000313" key="9">
    <source>
        <dbReference type="Proteomes" id="UP000243937"/>
    </source>
</evidence>
<keyword evidence="9" id="KW-1185">Reference proteome</keyword>
<keyword evidence="1 4" id="KW-0349">Heme</keyword>
<feature type="binding site" description="axial binding residue" evidence="5">
    <location>
        <position position="33"/>
    </location>
    <ligand>
        <name>heme c</name>
        <dbReference type="ChEBI" id="CHEBI:61717"/>
        <label>1</label>
    </ligand>
    <ligandPart>
        <name>Fe</name>
        <dbReference type="ChEBI" id="CHEBI:18248"/>
    </ligandPart>
</feature>
<dbReference type="PANTHER" id="PTHR33751:SF11">
    <property type="entry name" value="BLL4483 PROTEIN"/>
    <property type="match status" value="1"/>
</dbReference>
<dbReference type="KEGG" id="opf:CBP31_09165"/>
<feature type="binding site" description="covalent" evidence="4">
    <location>
        <position position="133"/>
    </location>
    <ligand>
        <name>heme c</name>
        <dbReference type="ChEBI" id="CHEBI:61717"/>
        <label>2</label>
    </ligand>
</feature>
<feature type="binding site" description="axial binding residue" evidence="5">
    <location>
        <position position="72"/>
    </location>
    <ligand>
        <name>heme c</name>
        <dbReference type="ChEBI" id="CHEBI:61717"/>
        <label>1</label>
    </ligand>
    <ligandPart>
        <name>Fe</name>
        <dbReference type="ChEBI" id="CHEBI:18248"/>
    </ligandPart>
</feature>
<evidence type="ECO:0000313" key="8">
    <source>
        <dbReference type="EMBL" id="ART82774.1"/>
    </source>
</evidence>
<sequence>MKKLVFFASALAISAFSAQADMPPQAAACVACHQTTGLGMPNLAPSIAGMPAAYLATQLKHFQTDERQNAIMKPMAMMLDEAGIQATSEWFASLTLPQPTQPAFRGEKNPQEITDLGEKLAYLGDWERDLPSCVACHGPEGVGVGDSFPHLAGQHADYIESQLKAWQAGTRAGDVNGIMGVMAKKLTAEEITAVAQYFANVEAK</sequence>
<dbReference type="Proteomes" id="UP000243937">
    <property type="component" value="Chromosome"/>
</dbReference>
<evidence type="ECO:0000259" key="7">
    <source>
        <dbReference type="PROSITE" id="PS51007"/>
    </source>
</evidence>
<dbReference type="PROSITE" id="PS51007">
    <property type="entry name" value="CYTC"/>
    <property type="match status" value="2"/>
</dbReference>
<name>A0A1Y0D644_9GAMM</name>
<feature type="binding site" description="covalent" evidence="4">
    <location>
        <position position="136"/>
    </location>
    <ligand>
        <name>heme c</name>
        <dbReference type="ChEBI" id="CHEBI:61717"/>
        <label>2</label>
    </ligand>
</feature>
<organism evidence="8 9">
    <name type="scientific">Oceanisphaera profunda</name>
    <dbReference type="NCBI Taxonomy" id="1416627"/>
    <lineage>
        <taxon>Bacteria</taxon>
        <taxon>Pseudomonadati</taxon>
        <taxon>Pseudomonadota</taxon>
        <taxon>Gammaproteobacteria</taxon>
        <taxon>Aeromonadales</taxon>
        <taxon>Aeromonadaceae</taxon>
        <taxon>Oceanisphaera</taxon>
    </lineage>
</organism>
<dbReference type="GO" id="GO:0042597">
    <property type="term" value="C:periplasmic space"/>
    <property type="evidence" value="ECO:0007669"/>
    <property type="project" value="InterPro"/>
</dbReference>
<dbReference type="EMBL" id="CP021377">
    <property type="protein sequence ID" value="ART82774.1"/>
    <property type="molecule type" value="Genomic_DNA"/>
</dbReference>
<evidence type="ECO:0000256" key="2">
    <source>
        <dbReference type="ARBA" id="ARBA00022723"/>
    </source>
</evidence>